<dbReference type="PANTHER" id="PTHR15454:SF56">
    <property type="entry name" value="PROTEIN PHOSPHATASE 1 REGULATORY SUBUNIT 7-RELATED"/>
    <property type="match status" value="1"/>
</dbReference>
<evidence type="ECO:0000256" key="1">
    <source>
        <dbReference type="ARBA" id="ARBA00022614"/>
    </source>
</evidence>
<feature type="coiled-coil region" evidence="3">
    <location>
        <begin position="683"/>
        <end position="713"/>
    </location>
</feature>
<comment type="caution">
    <text evidence="5">The sequence shown here is derived from an EMBL/GenBank/DDBJ whole genome shotgun (WGS) entry which is preliminary data.</text>
</comment>
<feature type="compositionally biased region" description="Low complexity" evidence="4">
    <location>
        <begin position="273"/>
        <end position="286"/>
    </location>
</feature>
<accession>A0A1Y2HI71</accession>
<dbReference type="InterPro" id="IPR001611">
    <property type="entry name" value="Leu-rich_rpt"/>
</dbReference>
<dbReference type="Gene3D" id="3.80.10.10">
    <property type="entry name" value="Ribonuclease Inhibitor"/>
    <property type="match status" value="2"/>
</dbReference>
<organism evidence="5 6">
    <name type="scientific">Catenaria anguillulae PL171</name>
    <dbReference type="NCBI Taxonomy" id="765915"/>
    <lineage>
        <taxon>Eukaryota</taxon>
        <taxon>Fungi</taxon>
        <taxon>Fungi incertae sedis</taxon>
        <taxon>Blastocladiomycota</taxon>
        <taxon>Blastocladiomycetes</taxon>
        <taxon>Blastocladiales</taxon>
        <taxon>Catenariaceae</taxon>
        <taxon>Catenaria</taxon>
    </lineage>
</organism>
<evidence type="ECO:0000313" key="6">
    <source>
        <dbReference type="Proteomes" id="UP000193411"/>
    </source>
</evidence>
<feature type="coiled-coil region" evidence="3">
    <location>
        <begin position="567"/>
        <end position="615"/>
    </location>
</feature>
<gene>
    <name evidence="5" type="ORF">BCR44DRAFT_58911</name>
</gene>
<protein>
    <submittedName>
        <fullName evidence="5">Uncharacterized protein</fullName>
    </submittedName>
</protein>
<dbReference type="PROSITE" id="PS51450">
    <property type="entry name" value="LRR"/>
    <property type="match status" value="3"/>
</dbReference>
<reference evidence="5 6" key="1">
    <citation type="submission" date="2016-07" db="EMBL/GenBank/DDBJ databases">
        <title>Pervasive Adenine N6-methylation of Active Genes in Fungi.</title>
        <authorList>
            <consortium name="DOE Joint Genome Institute"/>
            <person name="Mondo S.J."/>
            <person name="Dannebaum R.O."/>
            <person name="Kuo R.C."/>
            <person name="Labutti K."/>
            <person name="Haridas S."/>
            <person name="Kuo A."/>
            <person name="Salamov A."/>
            <person name="Ahrendt S.R."/>
            <person name="Lipzen A."/>
            <person name="Sullivan W."/>
            <person name="Andreopoulos W.B."/>
            <person name="Clum A."/>
            <person name="Lindquist E."/>
            <person name="Daum C."/>
            <person name="Ramamoorthy G.K."/>
            <person name="Gryganskyi A."/>
            <person name="Culley D."/>
            <person name="Magnuson J.K."/>
            <person name="James T.Y."/>
            <person name="O'Malley M.A."/>
            <person name="Stajich J.E."/>
            <person name="Spatafora J.W."/>
            <person name="Visel A."/>
            <person name="Grigoriev I.V."/>
        </authorList>
    </citation>
    <scope>NUCLEOTIDE SEQUENCE [LARGE SCALE GENOMIC DNA]</scope>
    <source>
        <strain evidence="5 6">PL171</strain>
    </source>
</reference>
<proteinExistence type="predicted"/>
<dbReference type="GO" id="GO:0005737">
    <property type="term" value="C:cytoplasm"/>
    <property type="evidence" value="ECO:0007669"/>
    <property type="project" value="TreeGrafter"/>
</dbReference>
<dbReference type="AlphaFoldDB" id="A0A1Y2HI71"/>
<dbReference type="SMART" id="SM00369">
    <property type="entry name" value="LRR_TYP"/>
    <property type="match status" value="5"/>
</dbReference>
<feature type="compositionally biased region" description="Pro residues" evidence="4">
    <location>
        <begin position="359"/>
        <end position="373"/>
    </location>
</feature>
<dbReference type="SUPFAM" id="SSF52075">
    <property type="entry name" value="Outer arm dynein light chain 1"/>
    <property type="match status" value="1"/>
</dbReference>
<feature type="region of interest" description="Disordered" evidence="4">
    <location>
        <begin position="25"/>
        <end position="50"/>
    </location>
</feature>
<dbReference type="InterPro" id="IPR003591">
    <property type="entry name" value="Leu-rich_rpt_typical-subtyp"/>
</dbReference>
<sequence>MNTPLSLSRIAAGISSLHHLDALLFPPPPAPGSASPNNQSDNDDQDPMISPIRHLNLHANRITHLESSVLSRLRLLVSLDLSSNALVNDNNHAFPPLPHLQSLNLASNQLTAIPAFTHVPCLRRLILAYNSIQSLNGIVHLHGQASQLEILDLQSNRIASPAELYLLSGLVKLRHLHLDNNPVLTATASSDSSQSTTHLTWSILPTLFSLDGHDRVGAPVDNCSMNLEFMLAGSSSSPPLRLLGPVPQPPPAPEMRLSAPQVSPTAHDPASYHQQQQHQQHQQQQQDMQSALVDLKSLLADFLTNKPAPAPTLAAATAPPVQHIKEHDALKAQLKAMKKHLAKLEQQQQQQQQQQVVAPKPPPPTSPPAPPMPEALKSLESELAHLHALDAQRTQDLKSLTEALRAERARVAQLEQQLQSERQARHDVEQAYEAAKRKHQDAHNEVGKWKAVARSVASERDKYDEARNRVAEMQEHVMQLKTELYSLNAQLEQAQAHAKEAERGFTTRLDEALKHERASHDHVLSELKSAHAQVISTLHAQLAAARAQIDQADHTHSRHSSVAQSQLDLLQSDLTKFKSQAESATAKLAAASIEATQLRAAVAQLQTERLALRDAVKTQQAHVTQLNQSLADVERLYESRVAKVKEKLRAATQAGMAAQAQTKRCEDELAHVRMEEARWRERCGELERRVEELRGVKEEVERVRREVEAARQVAAIKDKQVADQAETIKHLKGTLAAKVAEFQDVSRKVDGVRELEFEIQTRDRDIQRLEDLVTEYRSERNAARSQVAHLQSKLDDQAEALAVIETEAASMRSTLAAKLAHLERQLDEHRSAHAIEVKELKRVAVEARERVREAEEASHAWRERGERAEAKVREVQEQGKMERDALEREVKEGKAKLDEVLAKWNRVCHMFMGEAGATPASSGNMSGGMVGVGT</sequence>
<name>A0A1Y2HI71_9FUNG</name>
<evidence type="ECO:0000313" key="5">
    <source>
        <dbReference type="EMBL" id="ORZ32772.1"/>
    </source>
</evidence>
<evidence type="ECO:0000256" key="3">
    <source>
        <dbReference type="SAM" id="Coils"/>
    </source>
</evidence>
<dbReference type="EMBL" id="MCFL01000042">
    <property type="protein sequence ID" value="ORZ32772.1"/>
    <property type="molecule type" value="Genomic_DNA"/>
</dbReference>
<feature type="coiled-coil region" evidence="3">
    <location>
        <begin position="752"/>
        <end position="903"/>
    </location>
</feature>
<dbReference type="Pfam" id="PF13855">
    <property type="entry name" value="LRR_8"/>
    <property type="match status" value="1"/>
</dbReference>
<feature type="region of interest" description="Disordered" evidence="4">
    <location>
        <begin position="335"/>
        <end position="374"/>
    </location>
</feature>
<dbReference type="Proteomes" id="UP000193411">
    <property type="component" value="Unassembled WGS sequence"/>
</dbReference>
<feature type="region of interest" description="Disordered" evidence="4">
    <location>
        <begin position="238"/>
        <end position="289"/>
    </location>
</feature>
<keyword evidence="3" id="KW-0175">Coiled coil</keyword>
<dbReference type="Gene3D" id="1.10.287.1490">
    <property type="match status" value="2"/>
</dbReference>
<keyword evidence="1" id="KW-0433">Leucine-rich repeat</keyword>
<keyword evidence="2" id="KW-0677">Repeat</keyword>
<keyword evidence="6" id="KW-1185">Reference proteome</keyword>
<dbReference type="InterPro" id="IPR032675">
    <property type="entry name" value="LRR_dom_sf"/>
</dbReference>
<feature type="coiled-coil region" evidence="3">
    <location>
        <begin position="397"/>
        <end position="504"/>
    </location>
</feature>
<dbReference type="OrthoDB" id="7451790at2759"/>
<dbReference type="PANTHER" id="PTHR15454">
    <property type="entry name" value="NISCHARIN RELATED"/>
    <property type="match status" value="1"/>
</dbReference>
<feature type="compositionally biased region" description="Low complexity" evidence="4">
    <location>
        <begin position="346"/>
        <end position="358"/>
    </location>
</feature>
<evidence type="ECO:0000256" key="4">
    <source>
        <dbReference type="SAM" id="MobiDB-lite"/>
    </source>
</evidence>
<dbReference type="STRING" id="765915.A0A1Y2HI71"/>
<evidence type="ECO:0000256" key="2">
    <source>
        <dbReference type="ARBA" id="ARBA00022737"/>
    </source>
</evidence>